<reference evidence="1 2" key="1">
    <citation type="submission" date="2006-03" db="EMBL/GenBank/DDBJ databases">
        <authorList>
            <person name="Pinhassi J."/>
            <person name="Pedros-Alio C."/>
            <person name="Ferriera S."/>
            <person name="Johnson J."/>
            <person name="Kravitz S."/>
            <person name="Halpern A."/>
            <person name="Remington K."/>
            <person name="Beeson K."/>
            <person name="Tran B."/>
            <person name="Rogers Y.-H."/>
            <person name="Friedman R."/>
            <person name="Venter J.C."/>
        </authorList>
    </citation>
    <scope>NUCLEOTIDE SEQUENCE [LARGE SCALE GENOMIC DNA]</scope>
    <source>
        <strain evidence="1 2">RED65</strain>
    </source>
</reference>
<dbReference type="InterPro" id="IPR024409">
    <property type="entry name" value="DUF3833"/>
</dbReference>
<dbReference type="Proteomes" id="UP000004263">
    <property type="component" value="Unassembled WGS sequence"/>
</dbReference>
<dbReference type="STRING" id="207949.RED65_05882"/>
<comment type="caution">
    <text evidence="1">The sequence shown here is derived from an EMBL/GenBank/DDBJ whole genome shotgun (WGS) entry which is preliminary data.</text>
</comment>
<dbReference type="HOGENOM" id="CLU_113723_0_0_6"/>
<evidence type="ECO:0000313" key="2">
    <source>
        <dbReference type="Proteomes" id="UP000004263"/>
    </source>
</evidence>
<sequence>MVNNHEANMRLIFSLLFILVLGGCSSIDVKDYAERSPKLTPEQFFQGKICADGVVRDYSGKQIRSFQARIDASWDDQGVGTLDEVFRFQNEDGSFNNETRIWTLKPNADGTYQASANDVPVPTTMEYSGNAIHMSYDLEYGEPGDTISLHMNDWMYQVREGVVINETRMSKWGIGVGQILLVMQQVSTDTICIAQTE</sequence>
<dbReference type="EMBL" id="AAQH01000018">
    <property type="protein sequence ID" value="EAT11422.1"/>
    <property type="molecule type" value="Genomic_DNA"/>
</dbReference>
<dbReference type="AlphaFoldDB" id="Q1MZI9"/>
<dbReference type="Pfam" id="PF12915">
    <property type="entry name" value="DUF3833"/>
    <property type="match status" value="1"/>
</dbReference>
<protein>
    <submittedName>
        <fullName evidence="1">Hypothetical membrane protein</fullName>
    </submittedName>
</protein>
<organism evidence="1 2">
    <name type="scientific">Bermanella marisrubri</name>
    <dbReference type="NCBI Taxonomy" id="207949"/>
    <lineage>
        <taxon>Bacteria</taxon>
        <taxon>Pseudomonadati</taxon>
        <taxon>Pseudomonadota</taxon>
        <taxon>Gammaproteobacteria</taxon>
        <taxon>Oceanospirillales</taxon>
        <taxon>Oceanospirillaceae</taxon>
        <taxon>Bermanella</taxon>
    </lineage>
</organism>
<proteinExistence type="predicted"/>
<gene>
    <name evidence="1" type="ORF">RED65_05882</name>
</gene>
<keyword evidence="2" id="KW-1185">Reference proteome</keyword>
<dbReference type="OrthoDB" id="5296954at2"/>
<accession>Q1MZI9</accession>
<dbReference type="RefSeq" id="WP_007016641.1">
    <property type="nucleotide sequence ID" value="NZ_AAQH01000018.1"/>
</dbReference>
<evidence type="ECO:0000313" key="1">
    <source>
        <dbReference type="EMBL" id="EAT11422.1"/>
    </source>
</evidence>
<name>Q1MZI9_9GAMM</name>